<evidence type="ECO:0000313" key="2">
    <source>
        <dbReference type="EMBL" id="EEP67377.1"/>
    </source>
</evidence>
<organism evidence="2 3">
    <name type="scientific">Kingella oralis ATCC 51147</name>
    <dbReference type="NCBI Taxonomy" id="629741"/>
    <lineage>
        <taxon>Bacteria</taxon>
        <taxon>Pseudomonadati</taxon>
        <taxon>Pseudomonadota</taxon>
        <taxon>Betaproteobacteria</taxon>
        <taxon>Neisseriales</taxon>
        <taxon>Neisseriaceae</taxon>
        <taxon>Kingella</taxon>
    </lineage>
</organism>
<name>C4GKW9_9NEIS</name>
<dbReference type="HOGENOM" id="CLU_2844023_0_0_4"/>
<dbReference type="Proteomes" id="UP000003009">
    <property type="component" value="Unassembled WGS sequence"/>
</dbReference>
<sequence>MVLSPWVRGAGVGVFWGWTVGTGVWMLGCGLVLPHAANTPLPAAINEFCKRCRRDNVKRMGFPYG</sequence>
<accession>C4GKW9</accession>
<comment type="caution">
    <text evidence="2">The sequence shown here is derived from an EMBL/GenBank/DDBJ whole genome shotgun (WGS) entry which is preliminary data.</text>
</comment>
<keyword evidence="1" id="KW-0812">Transmembrane</keyword>
<keyword evidence="1" id="KW-1133">Transmembrane helix</keyword>
<evidence type="ECO:0000313" key="3">
    <source>
        <dbReference type="Proteomes" id="UP000003009"/>
    </source>
</evidence>
<dbReference type="AlphaFoldDB" id="C4GKW9"/>
<evidence type="ECO:0000256" key="1">
    <source>
        <dbReference type="SAM" id="Phobius"/>
    </source>
</evidence>
<reference evidence="2" key="1">
    <citation type="submission" date="2009-04" db="EMBL/GenBank/DDBJ databases">
        <authorList>
            <person name="Weinstock G."/>
            <person name="Sodergren E."/>
            <person name="Clifton S."/>
            <person name="Fulton L."/>
            <person name="Fulton B."/>
            <person name="Courtney L."/>
            <person name="Fronick C."/>
            <person name="Harrison M."/>
            <person name="Strong C."/>
            <person name="Farmer C."/>
            <person name="Delahaunty K."/>
            <person name="Markovic C."/>
            <person name="Hall O."/>
            <person name="Minx P."/>
            <person name="Tomlinson C."/>
            <person name="Mitreva M."/>
            <person name="Nelson J."/>
            <person name="Hou S."/>
            <person name="Wollam A."/>
            <person name="Pepin K.H."/>
            <person name="Johnson M."/>
            <person name="Bhonagiri V."/>
            <person name="Nash W.E."/>
            <person name="Warren W."/>
            <person name="Chinwalla A."/>
            <person name="Mardis E.R."/>
            <person name="Wilson R.K."/>
        </authorList>
    </citation>
    <scope>NUCLEOTIDE SEQUENCE [LARGE SCALE GENOMIC DNA]</scope>
    <source>
        <strain evidence="2">ATCC 51147</strain>
    </source>
</reference>
<proteinExistence type="predicted"/>
<keyword evidence="3" id="KW-1185">Reference proteome</keyword>
<gene>
    <name evidence="2" type="ORF">GCWU000324_01624</name>
</gene>
<keyword evidence="1" id="KW-0472">Membrane</keyword>
<feature type="transmembrane region" description="Helical" evidence="1">
    <location>
        <begin position="12"/>
        <end position="33"/>
    </location>
</feature>
<dbReference type="EMBL" id="ACJW02000003">
    <property type="protein sequence ID" value="EEP67377.1"/>
    <property type="molecule type" value="Genomic_DNA"/>
</dbReference>
<protein>
    <submittedName>
        <fullName evidence="2">Uncharacterized protein</fullName>
    </submittedName>
</protein>